<organism evidence="3 4">
    <name type="scientific">Jaminaea rosea</name>
    <dbReference type="NCBI Taxonomy" id="1569628"/>
    <lineage>
        <taxon>Eukaryota</taxon>
        <taxon>Fungi</taxon>
        <taxon>Dikarya</taxon>
        <taxon>Basidiomycota</taxon>
        <taxon>Ustilaginomycotina</taxon>
        <taxon>Exobasidiomycetes</taxon>
        <taxon>Microstromatales</taxon>
        <taxon>Microstromatales incertae sedis</taxon>
        <taxon>Jaminaea</taxon>
    </lineage>
</organism>
<accession>A0A316UUU6</accession>
<evidence type="ECO:0000313" key="3">
    <source>
        <dbReference type="EMBL" id="PWN29002.1"/>
    </source>
</evidence>
<dbReference type="PANTHER" id="PTHR12290">
    <property type="entry name" value="CORNICHON-RELATED"/>
    <property type="match status" value="1"/>
</dbReference>
<feature type="domain" description="DNA/pantothenate metabolism flavoprotein C-terminal" evidence="2">
    <location>
        <begin position="3"/>
        <end position="104"/>
    </location>
</feature>
<dbReference type="SUPFAM" id="SSF102645">
    <property type="entry name" value="CoaB-like"/>
    <property type="match status" value="1"/>
</dbReference>
<dbReference type="RefSeq" id="XP_025363614.1">
    <property type="nucleotide sequence ID" value="XM_025503426.1"/>
</dbReference>
<dbReference type="AlphaFoldDB" id="A0A316UUU6"/>
<evidence type="ECO:0000259" key="2">
    <source>
        <dbReference type="Pfam" id="PF04127"/>
    </source>
</evidence>
<dbReference type="Proteomes" id="UP000245884">
    <property type="component" value="Unassembled WGS sequence"/>
</dbReference>
<dbReference type="Gene3D" id="3.40.50.10300">
    <property type="entry name" value="CoaB-like"/>
    <property type="match status" value="1"/>
</dbReference>
<gene>
    <name evidence="3" type="ORF">BDZ90DRAFT_136737</name>
</gene>
<dbReference type="GeneID" id="37025249"/>
<dbReference type="EMBL" id="KZ819664">
    <property type="protein sequence ID" value="PWN29002.1"/>
    <property type="molecule type" value="Genomic_DNA"/>
</dbReference>
<name>A0A316UUU6_9BASI</name>
<reference evidence="3 4" key="1">
    <citation type="journal article" date="2018" name="Mol. Biol. Evol.">
        <title>Broad Genomic Sampling Reveals a Smut Pathogenic Ancestry of the Fungal Clade Ustilaginomycotina.</title>
        <authorList>
            <person name="Kijpornyongpan T."/>
            <person name="Mondo S.J."/>
            <person name="Barry K."/>
            <person name="Sandor L."/>
            <person name="Lee J."/>
            <person name="Lipzen A."/>
            <person name="Pangilinan J."/>
            <person name="LaButti K."/>
            <person name="Hainaut M."/>
            <person name="Henrissat B."/>
            <person name="Grigoriev I.V."/>
            <person name="Spatafora J.W."/>
            <person name="Aime M.C."/>
        </authorList>
    </citation>
    <scope>NUCLEOTIDE SEQUENCE [LARGE SCALE GENOMIC DNA]</scope>
    <source>
        <strain evidence="3 4">MCA 5214</strain>
    </source>
</reference>
<dbReference type="OrthoDB" id="70224at2759"/>
<dbReference type="InterPro" id="IPR035929">
    <property type="entry name" value="CoaB-like_sf"/>
</dbReference>
<dbReference type="STRING" id="1569628.A0A316UUU6"/>
<protein>
    <submittedName>
        <fullName evidence="3">Phosphopantothenate--cysteine ligase-like protein</fullName>
    </submittedName>
</protein>
<proteinExistence type="inferred from homology"/>
<dbReference type="GO" id="GO:0016874">
    <property type="term" value="F:ligase activity"/>
    <property type="evidence" value="ECO:0007669"/>
    <property type="project" value="UniProtKB-KW"/>
</dbReference>
<dbReference type="InterPro" id="IPR007085">
    <property type="entry name" value="DNA/pantothenate-metab_flavo_C"/>
</dbReference>
<dbReference type="Pfam" id="PF04127">
    <property type="entry name" value="DFP"/>
    <property type="match status" value="1"/>
</dbReference>
<dbReference type="GO" id="GO:0015937">
    <property type="term" value="P:coenzyme A biosynthetic process"/>
    <property type="evidence" value="ECO:0007669"/>
    <property type="project" value="UniProtKB-ARBA"/>
</dbReference>
<keyword evidence="4" id="KW-1185">Reference proteome</keyword>
<evidence type="ECO:0000256" key="1">
    <source>
        <dbReference type="ARBA" id="ARBA00005703"/>
    </source>
</evidence>
<evidence type="ECO:0000313" key="4">
    <source>
        <dbReference type="Proteomes" id="UP000245884"/>
    </source>
</evidence>
<sequence length="172" mass="18992">MSKVMQPLGRRGMYYLAAAVSDFFVPNQRTPQHKIQSGKGSLVIEMDQVPKVLKPMVQQWAPEGFVVSFKLETDMDLLLPKASAALRRYGHQIVIANDLNTRKEKVCFVTNGGVSQAADGTAGGGEGDGIEGKWLELDRKRDGPDAEIEEKIVDELAVLHERWIEQGASGKR</sequence>
<comment type="similarity">
    <text evidence="1">Belongs to the PPC synthetase family.</text>
</comment>
<keyword evidence="3" id="KW-0436">Ligase</keyword>